<dbReference type="InterPro" id="IPR058240">
    <property type="entry name" value="rSAM_sf"/>
</dbReference>
<dbReference type="SUPFAM" id="SSF50156">
    <property type="entry name" value="PDZ domain-like"/>
    <property type="match status" value="1"/>
</dbReference>
<dbReference type="Pfam" id="PF19238">
    <property type="entry name" value="Radical_SAM_2"/>
    <property type="match status" value="1"/>
</dbReference>
<proteinExistence type="predicted"/>
<accession>A0A926EFL0</accession>
<gene>
    <name evidence="2" type="ORF">H8709_08885</name>
</gene>
<dbReference type="InterPro" id="IPR036034">
    <property type="entry name" value="PDZ_sf"/>
</dbReference>
<keyword evidence="3" id="KW-1185">Reference proteome</keyword>
<dbReference type="PROSITE" id="PS50106">
    <property type="entry name" value="PDZ"/>
    <property type="match status" value="1"/>
</dbReference>
<dbReference type="InterPro" id="IPR041489">
    <property type="entry name" value="PDZ_6"/>
</dbReference>
<dbReference type="Proteomes" id="UP000660861">
    <property type="component" value="Unassembled WGS sequence"/>
</dbReference>
<evidence type="ECO:0000313" key="2">
    <source>
        <dbReference type="EMBL" id="MBC8570941.1"/>
    </source>
</evidence>
<dbReference type="Gene3D" id="3.20.20.70">
    <property type="entry name" value="Aldolase class I"/>
    <property type="match status" value="1"/>
</dbReference>
<feature type="domain" description="PDZ" evidence="1">
    <location>
        <begin position="1"/>
        <end position="67"/>
    </location>
</feature>
<dbReference type="Pfam" id="PF17820">
    <property type="entry name" value="PDZ_6"/>
    <property type="match status" value="1"/>
</dbReference>
<dbReference type="RefSeq" id="WP_262398035.1">
    <property type="nucleotide sequence ID" value="NZ_JACRTC010000006.1"/>
</dbReference>
<evidence type="ECO:0000313" key="3">
    <source>
        <dbReference type="Proteomes" id="UP000660861"/>
    </source>
</evidence>
<dbReference type="SUPFAM" id="SSF102114">
    <property type="entry name" value="Radical SAM enzymes"/>
    <property type="match status" value="1"/>
</dbReference>
<organism evidence="2 3">
    <name type="scientific">Zongyangia hominis</name>
    <dbReference type="NCBI Taxonomy" id="2763677"/>
    <lineage>
        <taxon>Bacteria</taxon>
        <taxon>Bacillati</taxon>
        <taxon>Bacillota</taxon>
        <taxon>Clostridia</taxon>
        <taxon>Eubacteriales</taxon>
        <taxon>Oscillospiraceae</taxon>
        <taxon>Zongyangia</taxon>
    </lineage>
</organism>
<dbReference type="InterPro" id="IPR001478">
    <property type="entry name" value="PDZ"/>
</dbReference>
<sequence length="434" mass="48668">MAVSITQVQPGSPADRCKIAPGETLVSINGHPIADVLDYRFYMTEERLLLELERDGRRRRVRVRKDEYEDLGLEFATYLMDRQHSCKNKCIFCFVDQMPPGMRDSLYFKDDDDRLSFFFGNYITMTNLSPQEIERIIKMRISPINISVHTTDPALRVKMMKNPRAADSLAYIERLCEAGIKVNTQLVLCPGINDGPFLEKSLRDLGGLYPGVQSIACVPVGITRFREGLYPLTTYTEAQARQVVATINAFGDDFERRYGSRICYPSDEFYLQANLPLPGPDYYGDFDQLENGVGLFASLESEIDWEINNPDGRRGTGEECTIATGVGAAPFIRRMAEKVAGAFEGVKPQVFAIENRFFGPTITVAGLVTATDLIEQLRGRSLGKRLLLPAVMLRHEQDRFLDDATVEDVETALGVEIRLIENDGADFVSALLGE</sequence>
<dbReference type="InterPro" id="IPR045375">
    <property type="entry name" value="Put_radical_SAM-like_N"/>
</dbReference>
<name>A0A926EFL0_9FIRM</name>
<dbReference type="Gene3D" id="2.30.42.10">
    <property type="match status" value="1"/>
</dbReference>
<dbReference type="Pfam" id="PF04459">
    <property type="entry name" value="DUF512"/>
    <property type="match status" value="1"/>
</dbReference>
<dbReference type="InterPro" id="IPR013785">
    <property type="entry name" value="Aldolase_TIM"/>
</dbReference>
<dbReference type="EMBL" id="JACRTC010000006">
    <property type="protein sequence ID" value="MBC8570941.1"/>
    <property type="molecule type" value="Genomic_DNA"/>
</dbReference>
<protein>
    <submittedName>
        <fullName evidence="2">DUF512 domain-containing protein</fullName>
    </submittedName>
</protein>
<comment type="caution">
    <text evidence="2">The sequence shown here is derived from an EMBL/GenBank/DDBJ whole genome shotgun (WGS) entry which is preliminary data.</text>
</comment>
<dbReference type="AlphaFoldDB" id="A0A926EFL0"/>
<reference evidence="2" key="1">
    <citation type="submission" date="2020-08" db="EMBL/GenBank/DDBJ databases">
        <title>Genome public.</title>
        <authorList>
            <person name="Liu C."/>
            <person name="Sun Q."/>
        </authorList>
    </citation>
    <scope>NUCLEOTIDE SEQUENCE</scope>
    <source>
        <strain evidence="2">NSJ-54</strain>
    </source>
</reference>
<evidence type="ECO:0000259" key="1">
    <source>
        <dbReference type="PROSITE" id="PS50106"/>
    </source>
</evidence>
<dbReference type="InterPro" id="IPR007549">
    <property type="entry name" value="DUF512"/>
</dbReference>